<dbReference type="Proteomes" id="UP001219355">
    <property type="component" value="Chromosome 1"/>
</dbReference>
<dbReference type="AlphaFoldDB" id="A0AAF0DEB0"/>
<organism evidence="8 9">
    <name type="scientific">Emydomyces testavorans</name>
    <dbReference type="NCBI Taxonomy" id="2070801"/>
    <lineage>
        <taxon>Eukaryota</taxon>
        <taxon>Fungi</taxon>
        <taxon>Dikarya</taxon>
        <taxon>Ascomycota</taxon>
        <taxon>Pezizomycotina</taxon>
        <taxon>Eurotiomycetes</taxon>
        <taxon>Eurotiomycetidae</taxon>
        <taxon>Onygenales</taxon>
        <taxon>Nannizziopsiaceae</taxon>
        <taxon>Emydomyces</taxon>
    </lineage>
</organism>
<sequence length="262" mass="29333">MAQYALLTVGIHSFGSRDKILSYFAKHGAVPPPDTNPAEFVLESGGAGINARKDDKGDEWAKCWRESGEAAEVVKEINRLNASSQQEDSVDNNGDGNFSASTFSQTWLLTKRIMKNQWRNPPYLYSKIWVHVVHAVLIGTTIFKLGTSPHDLRNRLLSVFSIILLVNTIVNTVLARFFFARLLWEAREGPSRTYGWVALCNASILAEMPGALACGVLYYVIWYWLCGLPTGEAAGYVFLSLLTFEVFEVRLVSFRPTDEKQC</sequence>
<evidence type="ECO:0000313" key="9">
    <source>
        <dbReference type="Proteomes" id="UP001219355"/>
    </source>
</evidence>
<keyword evidence="8" id="KW-0067">ATP-binding</keyword>
<evidence type="ECO:0000256" key="3">
    <source>
        <dbReference type="ARBA" id="ARBA00022692"/>
    </source>
</evidence>
<evidence type="ECO:0000256" key="2">
    <source>
        <dbReference type="ARBA" id="ARBA00022448"/>
    </source>
</evidence>
<feature type="transmembrane region" description="Helical" evidence="6">
    <location>
        <begin position="196"/>
        <end position="221"/>
    </location>
</feature>
<keyword evidence="2" id="KW-0813">Transport</keyword>
<dbReference type="GO" id="GO:0016020">
    <property type="term" value="C:membrane"/>
    <property type="evidence" value="ECO:0007669"/>
    <property type="project" value="UniProtKB-SubCell"/>
</dbReference>
<reference evidence="8" key="1">
    <citation type="submission" date="2023-03" db="EMBL/GenBank/DDBJ databases">
        <title>Emydomyces testavorans Genome Sequence.</title>
        <authorList>
            <person name="Hoyer L."/>
        </authorList>
    </citation>
    <scope>NUCLEOTIDE SEQUENCE</scope>
    <source>
        <strain evidence="8">16-2883</strain>
    </source>
</reference>
<evidence type="ECO:0000259" key="7">
    <source>
        <dbReference type="Pfam" id="PF01061"/>
    </source>
</evidence>
<name>A0AAF0DEB0_9EURO</name>
<accession>A0AAF0DEB0</accession>
<evidence type="ECO:0000256" key="5">
    <source>
        <dbReference type="ARBA" id="ARBA00023136"/>
    </source>
</evidence>
<keyword evidence="9" id="KW-1185">Reference proteome</keyword>
<evidence type="ECO:0000256" key="6">
    <source>
        <dbReference type="SAM" id="Phobius"/>
    </source>
</evidence>
<evidence type="ECO:0000256" key="1">
    <source>
        <dbReference type="ARBA" id="ARBA00004141"/>
    </source>
</evidence>
<proteinExistence type="predicted"/>
<protein>
    <submittedName>
        <fullName evidence="8">ATP-binding cassette transporter snq2</fullName>
    </submittedName>
</protein>
<keyword evidence="5 6" id="KW-0472">Membrane</keyword>
<feature type="transmembrane region" description="Helical" evidence="6">
    <location>
        <begin position="124"/>
        <end position="145"/>
    </location>
</feature>
<keyword evidence="4 6" id="KW-1133">Transmembrane helix</keyword>
<dbReference type="InterPro" id="IPR013525">
    <property type="entry name" value="ABC2_TM"/>
</dbReference>
<feature type="domain" description="ABC-2 type transporter transmembrane" evidence="7">
    <location>
        <begin position="105"/>
        <end position="244"/>
    </location>
</feature>
<gene>
    <name evidence="8" type="primary">SNQ2_3</name>
    <name evidence="8" type="ORF">PRK78_002414</name>
</gene>
<keyword evidence="3 6" id="KW-0812">Transmembrane</keyword>
<dbReference type="Pfam" id="PF01061">
    <property type="entry name" value="ABC2_membrane"/>
    <property type="match status" value="1"/>
</dbReference>
<dbReference type="GO" id="GO:0005524">
    <property type="term" value="F:ATP binding"/>
    <property type="evidence" value="ECO:0007669"/>
    <property type="project" value="UniProtKB-KW"/>
</dbReference>
<evidence type="ECO:0000313" key="8">
    <source>
        <dbReference type="EMBL" id="WEW56955.1"/>
    </source>
</evidence>
<dbReference type="EMBL" id="CP120627">
    <property type="protein sequence ID" value="WEW56955.1"/>
    <property type="molecule type" value="Genomic_DNA"/>
</dbReference>
<dbReference type="GO" id="GO:0140359">
    <property type="term" value="F:ABC-type transporter activity"/>
    <property type="evidence" value="ECO:0007669"/>
    <property type="project" value="InterPro"/>
</dbReference>
<comment type="subcellular location">
    <subcellularLocation>
        <location evidence="1">Membrane</location>
        <topology evidence="1">Multi-pass membrane protein</topology>
    </subcellularLocation>
</comment>
<feature type="transmembrane region" description="Helical" evidence="6">
    <location>
        <begin position="157"/>
        <end position="184"/>
    </location>
</feature>
<evidence type="ECO:0000256" key="4">
    <source>
        <dbReference type="ARBA" id="ARBA00022989"/>
    </source>
</evidence>
<keyword evidence="8" id="KW-0547">Nucleotide-binding</keyword>
<feature type="transmembrane region" description="Helical" evidence="6">
    <location>
        <begin position="233"/>
        <end position="252"/>
    </location>
</feature>
<dbReference type="PANTHER" id="PTHR19241">
    <property type="entry name" value="ATP-BINDING CASSETTE TRANSPORTER"/>
    <property type="match status" value="1"/>
</dbReference>